<dbReference type="OMA" id="IVEHNAP"/>
<dbReference type="PANTHER" id="PTHR23305:SF18">
    <property type="entry name" value="OBG-TYPE G DOMAIN-CONTAINING PROTEIN"/>
    <property type="match status" value="1"/>
</dbReference>
<dbReference type="InterPro" id="IPR027417">
    <property type="entry name" value="P-loop_NTPase"/>
</dbReference>
<evidence type="ECO:0000259" key="6">
    <source>
        <dbReference type="PROSITE" id="PS51710"/>
    </source>
</evidence>
<dbReference type="PIRSF" id="PIRSF006641">
    <property type="entry name" value="CHP00092"/>
    <property type="match status" value="1"/>
</dbReference>
<dbReference type="GO" id="GO:0005737">
    <property type="term" value="C:cytoplasm"/>
    <property type="evidence" value="ECO:0007669"/>
    <property type="project" value="TreeGrafter"/>
</dbReference>
<dbReference type="AlphaFoldDB" id="D8M6E3"/>
<dbReference type="Proteomes" id="UP000008312">
    <property type="component" value="Unassembled WGS sequence"/>
</dbReference>
<dbReference type="GO" id="GO:0005524">
    <property type="term" value="F:ATP binding"/>
    <property type="evidence" value="ECO:0007669"/>
    <property type="project" value="UniProtKB-KW"/>
</dbReference>
<dbReference type="GO" id="GO:0046872">
    <property type="term" value="F:metal ion binding"/>
    <property type="evidence" value="ECO:0007669"/>
    <property type="project" value="UniProtKB-KW"/>
</dbReference>
<accession>D8M6E3</accession>
<evidence type="ECO:0000256" key="5">
    <source>
        <dbReference type="ARBA" id="ARBA00022842"/>
    </source>
</evidence>
<evidence type="ECO:0000256" key="2">
    <source>
        <dbReference type="ARBA" id="ARBA00022723"/>
    </source>
</evidence>
<dbReference type="OrthoDB" id="424823at2759"/>
<dbReference type="Gene3D" id="1.10.150.300">
    <property type="entry name" value="TGS-like domain"/>
    <property type="match status" value="1"/>
</dbReference>
<dbReference type="InterPro" id="IPR004396">
    <property type="entry name" value="ATPase_YchF/OLA1"/>
</dbReference>
<dbReference type="InterPro" id="IPR013029">
    <property type="entry name" value="YchF_C"/>
</dbReference>
<keyword evidence="3" id="KW-0547">Nucleotide-binding</keyword>
<dbReference type="Gene3D" id="3.40.50.300">
    <property type="entry name" value="P-loop containing nucleotide triphosphate hydrolases"/>
    <property type="match status" value="1"/>
</dbReference>
<dbReference type="InterPro" id="IPR012675">
    <property type="entry name" value="Beta-grasp_dom_sf"/>
</dbReference>
<organism evidence="7">
    <name type="scientific">Blastocystis hominis</name>
    <dbReference type="NCBI Taxonomy" id="12968"/>
    <lineage>
        <taxon>Eukaryota</taxon>
        <taxon>Sar</taxon>
        <taxon>Stramenopiles</taxon>
        <taxon>Bigyra</taxon>
        <taxon>Opalozoa</taxon>
        <taxon>Opalinata</taxon>
        <taxon>Blastocystidae</taxon>
        <taxon>Blastocystis</taxon>
    </lineage>
</organism>
<dbReference type="RefSeq" id="XP_012897744.1">
    <property type="nucleotide sequence ID" value="XM_013042290.1"/>
</dbReference>
<dbReference type="FunFam" id="1.10.150.300:FF:000001">
    <property type="entry name" value="Ribosome-binding ATPase YchF"/>
    <property type="match status" value="1"/>
</dbReference>
<dbReference type="NCBIfam" id="TIGR00092">
    <property type="entry name" value="redox-regulated ATPase YchF"/>
    <property type="match status" value="1"/>
</dbReference>
<reference evidence="7" key="1">
    <citation type="submission" date="2010-02" db="EMBL/GenBank/DDBJ databases">
        <title>Sequencing and annotation of the Blastocystis hominis genome.</title>
        <authorList>
            <person name="Wincker P."/>
        </authorList>
    </citation>
    <scope>NUCLEOTIDE SEQUENCE</scope>
    <source>
        <strain evidence="7">Singapore isolate B</strain>
    </source>
</reference>
<dbReference type="SUPFAM" id="SSF52540">
    <property type="entry name" value="P-loop containing nucleoside triphosphate hydrolases"/>
    <property type="match status" value="1"/>
</dbReference>
<keyword evidence="5" id="KW-0460">Magnesium</keyword>
<dbReference type="PANTHER" id="PTHR23305">
    <property type="entry name" value="OBG GTPASE FAMILY"/>
    <property type="match status" value="1"/>
</dbReference>
<evidence type="ECO:0000256" key="1">
    <source>
        <dbReference type="ARBA" id="ARBA00001946"/>
    </source>
</evidence>
<evidence type="ECO:0000256" key="3">
    <source>
        <dbReference type="ARBA" id="ARBA00022741"/>
    </source>
</evidence>
<dbReference type="PRINTS" id="PR00326">
    <property type="entry name" value="GTP1OBG"/>
</dbReference>
<dbReference type="InterPro" id="IPR006073">
    <property type="entry name" value="GTP-bd"/>
</dbReference>
<name>D8M6E3_BLAHO</name>
<dbReference type="InterPro" id="IPR012676">
    <property type="entry name" value="TGS-like"/>
</dbReference>
<dbReference type="EMBL" id="FN668661">
    <property type="protein sequence ID" value="CBK23696.2"/>
    <property type="molecule type" value="Genomic_DNA"/>
</dbReference>
<keyword evidence="4" id="KW-0067">ATP-binding</keyword>
<dbReference type="PROSITE" id="PS51710">
    <property type="entry name" value="G_OBG"/>
    <property type="match status" value="1"/>
</dbReference>
<keyword evidence="2" id="KW-0479">Metal-binding</keyword>
<protein>
    <recommendedName>
        <fullName evidence="6">OBG-type G domain-containing protein</fullName>
    </recommendedName>
</protein>
<dbReference type="InterPro" id="IPR023192">
    <property type="entry name" value="TGS-like_dom_sf"/>
</dbReference>
<dbReference type="GeneID" id="24920617"/>
<dbReference type="InParanoid" id="D8M6E3"/>
<dbReference type="Pfam" id="PF01926">
    <property type="entry name" value="MMR_HSR1"/>
    <property type="match status" value="1"/>
</dbReference>
<dbReference type="FunFam" id="3.10.20.30:FF:000029">
    <property type="entry name" value="Obg-like ATPase 1"/>
    <property type="match status" value="1"/>
</dbReference>
<proteinExistence type="predicted"/>
<dbReference type="Gene3D" id="3.10.20.30">
    <property type="match status" value="1"/>
</dbReference>
<dbReference type="Pfam" id="PF06071">
    <property type="entry name" value="YchF-GTPase_C"/>
    <property type="match status" value="1"/>
</dbReference>
<keyword evidence="8" id="KW-1185">Reference proteome</keyword>
<evidence type="ECO:0000313" key="7">
    <source>
        <dbReference type="EMBL" id="CBK23696.2"/>
    </source>
</evidence>
<feature type="domain" description="OBG-type G" evidence="6">
    <location>
        <begin position="1"/>
        <end position="191"/>
    </location>
</feature>
<evidence type="ECO:0000313" key="8">
    <source>
        <dbReference type="Proteomes" id="UP000008312"/>
    </source>
</evidence>
<dbReference type="GO" id="GO:0005525">
    <property type="term" value="F:GTP binding"/>
    <property type="evidence" value="ECO:0007669"/>
    <property type="project" value="InterPro"/>
</dbReference>
<dbReference type="InterPro" id="IPR031167">
    <property type="entry name" value="G_OBG"/>
</dbReference>
<evidence type="ECO:0000256" key="4">
    <source>
        <dbReference type="ARBA" id="ARBA00022840"/>
    </source>
</evidence>
<dbReference type="SUPFAM" id="SSF81271">
    <property type="entry name" value="TGS-like"/>
    <property type="match status" value="1"/>
</dbReference>
<sequence>MQFIDVAGLIKGAHKGEGLGNQFLSTIRQVSVILHVVRCFENPDIIHVNNHIDPINDIETIRMELQLADLSQLEKQKEKLTSKSRSSNAPQLRATLDIVNRCIEQLNQDKSPASIEWEKEELPIFHSLQLLTAIPPLYILNTDSDSAAKGNKYTEEVKKYIGEQNCLVLSAQLEQESILFGDSASQLEYLEQFGIHESALNNVVSACSKLLGLCTFYTVGKNEARAWHTEKGSTVQEAGGRIHSDFVSKFIKAEVMHYNDYVSLKGEENCRKAGKLYVEGPSYICQDGDILFYHIRKLPVCFPKKITMITSLVVSAAFL</sequence>
<dbReference type="GO" id="GO:0016887">
    <property type="term" value="F:ATP hydrolysis activity"/>
    <property type="evidence" value="ECO:0007669"/>
    <property type="project" value="InterPro"/>
</dbReference>
<gene>
    <name evidence="7" type="ORF">GSBLH_T00003522001</name>
</gene>
<comment type="cofactor">
    <cofactor evidence="1">
        <name>Mg(2+)</name>
        <dbReference type="ChEBI" id="CHEBI:18420"/>
    </cofactor>
</comment>